<dbReference type="InterPro" id="IPR000086">
    <property type="entry name" value="NUDIX_hydrolase_dom"/>
</dbReference>
<evidence type="ECO:0000256" key="3">
    <source>
        <dbReference type="SAM" id="MobiDB-lite"/>
    </source>
</evidence>
<dbReference type="PANTHER" id="PTHR12629:SF0">
    <property type="entry name" value="DIPHOSPHOINOSITOL-POLYPHOSPHATE DIPHOSPHATASE"/>
    <property type="match status" value="1"/>
</dbReference>
<evidence type="ECO:0000313" key="6">
    <source>
        <dbReference type="EMBL" id="KAF4137212.1"/>
    </source>
</evidence>
<proteinExistence type="predicted"/>
<name>A0A8S9UCK5_PHYIN</name>
<dbReference type="Gene3D" id="3.90.79.10">
    <property type="entry name" value="Nucleoside Triphosphate Pyrophosphohydrolase"/>
    <property type="match status" value="1"/>
</dbReference>
<dbReference type="PROSITE" id="PS51462">
    <property type="entry name" value="NUDIX"/>
    <property type="match status" value="1"/>
</dbReference>
<dbReference type="GO" id="GO:0016787">
    <property type="term" value="F:hydrolase activity"/>
    <property type="evidence" value="ECO:0007669"/>
    <property type="project" value="UniProtKB-KW"/>
</dbReference>
<dbReference type="GO" id="GO:0005737">
    <property type="term" value="C:cytoplasm"/>
    <property type="evidence" value="ECO:0007669"/>
    <property type="project" value="TreeGrafter"/>
</dbReference>
<evidence type="ECO:0000256" key="1">
    <source>
        <dbReference type="ARBA" id="ARBA00022723"/>
    </source>
</evidence>
<dbReference type="Pfam" id="PF00293">
    <property type="entry name" value="NUDIX"/>
    <property type="match status" value="1"/>
</dbReference>
<evidence type="ECO:0000256" key="4">
    <source>
        <dbReference type="SAM" id="SignalP"/>
    </source>
</evidence>
<evidence type="ECO:0000259" key="5">
    <source>
        <dbReference type="PROSITE" id="PS51462"/>
    </source>
</evidence>
<dbReference type="PANTHER" id="PTHR12629">
    <property type="entry name" value="DIPHOSPHOINOSITOL POLYPHOSPHATE PHOSPHOHYDROLASE"/>
    <property type="match status" value="1"/>
</dbReference>
<organism evidence="6 7">
    <name type="scientific">Phytophthora infestans</name>
    <name type="common">Potato late blight agent</name>
    <name type="synonym">Botrytis infestans</name>
    <dbReference type="NCBI Taxonomy" id="4787"/>
    <lineage>
        <taxon>Eukaryota</taxon>
        <taxon>Sar</taxon>
        <taxon>Stramenopiles</taxon>
        <taxon>Oomycota</taxon>
        <taxon>Peronosporomycetes</taxon>
        <taxon>Peronosporales</taxon>
        <taxon>Peronosporaceae</taxon>
        <taxon>Phytophthora</taxon>
    </lineage>
</organism>
<keyword evidence="4" id="KW-0732">Signal</keyword>
<protein>
    <submittedName>
        <fullName evidence="6">NUDIX domain-containing protein</fullName>
    </submittedName>
</protein>
<feature type="region of interest" description="Disordered" evidence="3">
    <location>
        <begin position="143"/>
        <end position="163"/>
    </location>
</feature>
<feature type="chain" id="PRO_5035831771" evidence="4">
    <location>
        <begin position="19"/>
        <end position="342"/>
    </location>
</feature>
<sequence>MRVLQLICLVALISRCAADTATTNSHTASTLKINSDADAVSRVLAADRRQATRSLRQFDHDELAGGDAEDQERGISISGPVEKMVTKFRDGLNAVLSKNPVRLRASLVEQLSKTYSYADKLSTATLKQLEHIEKLRAADIKKGVKGSKATPGGMRRNVEPFPGMSTVPRQFLESHVGRDGQRFGKDGSRLLSAGVVTRFNDKGEREMLMISSSNPKKREFLPPKGGWDKGEDIKTAALREVIEEGGVSAQLAHGLGKVRLQDGDNKYTYFAYLMKSNKVYDDWSESTRYRLWVPMDDAVEMLSKRPQLAEIVKRAKFVDAKIAAGKMPELNPRLSQVKLKTS</sequence>
<gene>
    <name evidence="6" type="ORF">GN958_ATG13600</name>
</gene>
<feature type="signal peptide" evidence="4">
    <location>
        <begin position="1"/>
        <end position="18"/>
    </location>
</feature>
<dbReference type="AlphaFoldDB" id="A0A8S9UCK5"/>
<dbReference type="GO" id="GO:0005634">
    <property type="term" value="C:nucleus"/>
    <property type="evidence" value="ECO:0007669"/>
    <property type="project" value="TreeGrafter"/>
</dbReference>
<dbReference type="Proteomes" id="UP000704712">
    <property type="component" value="Unassembled WGS sequence"/>
</dbReference>
<comment type="caution">
    <text evidence="6">The sequence shown here is derived from an EMBL/GenBank/DDBJ whole genome shotgun (WGS) entry which is preliminary data.</text>
</comment>
<dbReference type="GO" id="GO:0046872">
    <property type="term" value="F:metal ion binding"/>
    <property type="evidence" value="ECO:0007669"/>
    <property type="project" value="UniProtKB-KW"/>
</dbReference>
<accession>A0A8S9UCK5</accession>
<keyword evidence="1" id="KW-0479">Metal-binding</keyword>
<reference evidence="6" key="1">
    <citation type="submission" date="2020-03" db="EMBL/GenBank/DDBJ databases">
        <title>Hybrid Assembly of Korean Phytophthora infestans isolates.</title>
        <authorList>
            <person name="Prokchorchik M."/>
            <person name="Lee Y."/>
            <person name="Seo J."/>
            <person name="Cho J.-H."/>
            <person name="Park Y.-E."/>
            <person name="Jang D.-C."/>
            <person name="Im J.-S."/>
            <person name="Choi J.-G."/>
            <person name="Park H.-J."/>
            <person name="Lee G.-B."/>
            <person name="Lee Y.-G."/>
            <person name="Hong S.-Y."/>
            <person name="Cho K."/>
            <person name="Sohn K.H."/>
        </authorList>
    </citation>
    <scope>NUCLEOTIDE SEQUENCE</scope>
    <source>
        <strain evidence="6">KR_2_A2</strain>
    </source>
</reference>
<dbReference type="PROSITE" id="PS00893">
    <property type="entry name" value="NUDIX_BOX"/>
    <property type="match status" value="1"/>
</dbReference>
<evidence type="ECO:0000256" key="2">
    <source>
        <dbReference type="ARBA" id="ARBA00022801"/>
    </source>
</evidence>
<dbReference type="EMBL" id="JAACNO010001854">
    <property type="protein sequence ID" value="KAF4137212.1"/>
    <property type="molecule type" value="Genomic_DNA"/>
</dbReference>
<dbReference type="InterPro" id="IPR015797">
    <property type="entry name" value="NUDIX_hydrolase-like_dom_sf"/>
</dbReference>
<evidence type="ECO:0000313" key="7">
    <source>
        <dbReference type="Proteomes" id="UP000704712"/>
    </source>
</evidence>
<dbReference type="SUPFAM" id="SSF55811">
    <property type="entry name" value="Nudix"/>
    <property type="match status" value="1"/>
</dbReference>
<keyword evidence="2" id="KW-0378">Hydrolase</keyword>
<feature type="domain" description="Nudix hydrolase" evidence="5">
    <location>
        <begin position="187"/>
        <end position="315"/>
    </location>
</feature>
<dbReference type="InterPro" id="IPR020084">
    <property type="entry name" value="NUDIX_hydrolase_CS"/>
</dbReference>